<evidence type="ECO:0000256" key="4">
    <source>
        <dbReference type="ARBA" id="ARBA00023136"/>
    </source>
</evidence>
<evidence type="ECO:0000256" key="6">
    <source>
        <dbReference type="SAM" id="SignalP"/>
    </source>
</evidence>
<reference evidence="9" key="1">
    <citation type="submission" date="2023-06" db="EMBL/GenBank/DDBJ databases">
        <title>Genomic of Agaribacillus aureum.</title>
        <authorList>
            <person name="Wang G."/>
        </authorList>
    </citation>
    <scope>NUCLEOTIDE SEQUENCE</scope>
    <source>
        <strain evidence="9">BMA12</strain>
    </source>
</reference>
<dbReference type="Proteomes" id="UP001172083">
    <property type="component" value="Unassembled WGS sequence"/>
</dbReference>
<keyword evidence="10" id="KW-1185">Reference proteome</keyword>
<gene>
    <name evidence="9" type="ORF">QQ020_15050</name>
</gene>
<dbReference type="Gene3D" id="1.25.40.390">
    <property type="match status" value="1"/>
</dbReference>
<evidence type="ECO:0000256" key="1">
    <source>
        <dbReference type="ARBA" id="ARBA00004442"/>
    </source>
</evidence>
<dbReference type="InterPro" id="IPR033985">
    <property type="entry name" value="SusD-like_N"/>
</dbReference>
<evidence type="ECO:0000256" key="3">
    <source>
        <dbReference type="ARBA" id="ARBA00022729"/>
    </source>
</evidence>
<dbReference type="Pfam" id="PF07980">
    <property type="entry name" value="SusD_RagB"/>
    <property type="match status" value="1"/>
</dbReference>
<organism evidence="9 10">
    <name type="scientific">Agaribacillus aureus</name>
    <dbReference type="NCBI Taxonomy" id="3051825"/>
    <lineage>
        <taxon>Bacteria</taxon>
        <taxon>Pseudomonadati</taxon>
        <taxon>Bacteroidota</taxon>
        <taxon>Cytophagia</taxon>
        <taxon>Cytophagales</taxon>
        <taxon>Splendidivirgaceae</taxon>
        <taxon>Agaribacillus</taxon>
    </lineage>
</organism>
<protein>
    <submittedName>
        <fullName evidence="9">RagB/SusD family nutrient uptake outer membrane protein</fullName>
    </submittedName>
</protein>
<dbReference type="RefSeq" id="WP_346758726.1">
    <property type="nucleotide sequence ID" value="NZ_JAUJEB010000003.1"/>
</dbReference>
<keyword evidence="4" id="KW-0472">Membrane</keyword>
<feature type="domain" description="SusD-like N-terminal" evidence="8">
    <location>
        <begin position="99"/>
        <end position="218"/>
    </location>
</feature>
<comment type="similarity">
    <text evidence="2">Belongs to the SusD family.</text>
</comment>
<keyword evidence="5" id="KW-0998">Cell outer membrane</keyword>
<dbReference type="Pfam" id="PF14322">
    <property type="entry name" value="SusD-like_3"/>
    <property type="match status" value="1"/>
</dbReference>
<dbReference type="CDD" id="cd08977">
    <property type="entry name" value="SusD"/>
    <property type="match status" value="1"/>
</dbReference>
<accession>A0ABT8L8J6</accession>
<comment type="subcellular location">
    <subcellularLocation>
        <location evidence="1">Cell outer membrane</location>
    </subcellularLocation>
</comment>
<proteinExistence type="inferred from homology"/>
<dbReference type="PROSITE" id="PS51257">
    <property type="entry name" value="PROKAR_LIPOPROTEIN"/>
    <property type="match status" value="1"/>
</dbReference>
<evidence type="ECO:0000259" key="8">
    <source>
        <dbReference type="Pfam" id="PF14322"/>
    </source>
</evidence>
<dbReference type="SUPFAM" id="SSF48452">
    <property type="entry name" value="TPR-like"/>
    <property type="match status" value="1"/>
</dbReference>
<sequence length="533" mass="59325">MKKYRLLYGLLIATCCFLSACEDILDKQPPGALSESSFWQTQDDATAGLTAVYDALETPRGNFGWGHMGLLDLFTPIGHPRDGDRVAFSAGTHDPSSSVASTLWRTSYRGVVRANDFLANVDRIDFDQTLAARMKGEARFLRAMYYYLLVDNFGDVPLFETVPTVEDALAERSARSEVISLMKGDIDFAVNNLQDSYSGNDVGRATVGAAMALRVKVALLEKDWATAATAAEQIMGMGYDLLPNYEDVFTVENENSEEVIFDIQHIFMSDAEPGGRAEKLFAPRGAAASGWTWVQPTLFLVDKFEVIDPTPTYVQEDPRIPTEIYEHFEGRDPRMDHTIIRPGAHFVEGSGADVIHPYGLTNFQNSQTGLQARKYVLEGPGVSLSNNSPLNWIIFRYSDILLNYLEAVAQRDGIGAVSQNVLDQTINKVRSRASDQLPLYTAGSITWDDIYDERIRELAFEGWLYSDMKRWGTLEINDGNPVLGLAISSDEVALSTNPLYVSIFETPKNYLMPVPQNERDINPNLSQNPGYPE</sequence>
<comment type="caution">
    <text evidence="9">The sequence shown here is derived from an EMBL/GenBank/DDBJ whole genome shotgun (WGS) entry which is preliminary data.</text>
</comment>
<name>A0ABT8L8J6_9BACT</name>
<dbReference type="InterPro" id="IPR011990">
    <property type="entry name" value="TPR-like_helical_dom_sf"/>
</dbReference>
<evidence type="ECO:0000313" key="9">
    <source>
        <dbReference type="EMBL" id="MDN5213386.1"/>
    </source>
</evidence>
<evidence type="ECO:0000313" key="10">
    <source>
        <dbReference type="Proteomes" id="UP001172083"/>
    </source>
</evidence>
<evidence type="ECO:0000256" key="2">
    <source>
        <dbReference type="ARBA" id="ARBA00006275"/>
    </source>
</evidence>
<evidence type="ECO:0000259" key="7">
    <source>
        <dbReference type="Pfam" id="PF07980"/>
    </source>
</evidence>
<evidence type="ECO:0000256" key="5">
    <source>
        <dbReference type="ARBA" id="ARBA00023237"/>
    </source>
</evidence>
<feature type="signal peptide" evidence="6">
    <location>
        <begin position="1"/>
        <end position="20"/>
    </location>
</feature>
<dbReference type="EMBL" id="JAUJEB010000003">
    <property type="protein sequence ID" value="MDN5213386.1"/>
    <property type="molecule type" value="Genomic_DNA"/>
</dbReference>
<dbReference type="InterPro" id="IPR012944">
    <property type="entry name" value="SusD_RagB_dom"/>
</dbReference>
<feature type="domain" description="RagB/SusD" evidence="7">
    <location>
        <begin position="258"/>
        <end position="531"/>
    </location>
</feature>
<keyword evidence="3 6" id="KW-0732">Signal</keyword>
<feature type="chain" id="PRO_5046747201" evidence="6">
    <location>
        <begin position="21"/>
        <end position="533"/>
    </location>
</feature>